<dbReference type="InterPro" id="IPR036873">
    <property type="entry name" value="Rhodanese-like_dom_sf"/>
</dbReference>
<dbReference type="GO" id="GO:0002098">
    <property type="term" value="P:tRNA wobble uridine modification"/>
    <property type="evidence" value="ECO:0007669"/>
    <property type="project" value="InterPro"/>
</dbReference>
<dbReference type="Pfam" id="PF26341">
    <property type="entry name" value="AAA_SelU"/>
    <property type="match status" value="1"/>
</dbReference>
<feature type="domain" description="Rhodanese" evidence="2">
    <location>
        <begin position="12"/>
        <end position="135"/>
    </location>
</feature>
<dbReference type="InterPro" id="IPR001763">
    <property type="entry name" value="Rhodanese-like_dom"/>
</dbReference>
<dbReference type="OrthoDB" id="9808735at2"/>
<dbReference type="EMBL" id="FQZV01000007">
    <property type="protein sequence ID" value="SHI78567.1"/>
    <property type="molecule type" value="Genomic_DNA"/>
</dbReference>
<dbReference type="STRING" id="1121919.SAMN02745975_00583"/>
<protein>
    <submittedName>
        <fullName evidence="3">tRNA 2-selenouridine synthase</fullName>
    </submittedName>
</protein>
<evidence type="ECO:0000313" key="4">
    <source>
        <dbReference type="Proteomes" id="UP000184536"/>
    </source>
</evidence>
<gene>
    <name evidence="3" type="ORF">SAMN02745975_00583</name>
</gene>
<dbReference type="Gene3D" id="3.40.250.10">
    <property type="entry name" value="Rhodanese-like domain"/>
    <property type="match status" value="1"/>
</dbReference>
<evidence type="ECO:0000256" key="1">
    <source>
        <dbReference type="ARBA" id="ARBA00023266"/>
    </source>
</evidence>
<dbReference type="Pfam" id="PF00581">
    <property type="entry name" value="Rhodanese"/>
    <property type="match status" value="1"/>
</dbReference>
<dbReference type="Proteomes" id="UP000184536">
    <property type="component" value="Unassembled WGS sequence"/>
</dbReference>
<sequence>MTSLITIEEALKLKKAIFIDVRSPAEYAESTIVDAVNFPILNDEERAEIGTVYRRDSHQKAIRLGVKYASYKLPSLYDQIVDYQKEYEHIIFFCWRGGMRSKSVCNFLSMFNVPQVYQLAGGYKAYRKFIMDYFENHLDPYHFIMVHGLTGVGKTHILEGLSEKGLKVLNLEKLAQNSGSVFGDIVFKGSPPSQKMFESMIFHILYGAAEKNIFVESESKRIGNVQIPDKIYQRMVAGSHVLVNTSLENRVNIILKDYINHVEEKEEKIRKAIEHLRKRLGNEAVDHLLQKQSEKAYPYIIRYLIEYYYDPLYQYSIEKYKNYDLEIFYDNIENAIKELRDFEMSLKPQK</sequence>
<dbReference type="PANTHER" id="PTHR30401">
    <property type="entry name" value="TRNA 2-SELENOURIDINE SYNTHASE"/>
    <property type="match status" value="1"/>
</dbReference>
<keyword evidence="1" id="KW-0711">Selenium</keyword>
<reference evidence="4" key="1">
    <citation type="submission" date="2016-11" db="EMBL/GenBank/DDBJ databases">
        <authorList>
            <person name="Varghese N."/>
            <person name="Submissions S."/>
        </authorList>
    </citation>
    <scope>NUCLEOTIDE SEQUENCE [LARGE SCALE GENOMIC DNA]</scope>
    <source>
        <strain evidence="4">DSM 17957</strain>
    </source>
</reference>
<name>A0A1M6DZ88_9FIRM</name>
<organism evidence="3 4">
    <name type="scientific">Geosporobacter subterraneus DSM 17957</name>
    <dbReference type="NCBI Taxonomy" id="1121919"/>
    <lineage>
        <taxon>Bacteria</taxon>
        <taxon>Bacillati</taxon>
        <taxon>Bacillota</taxon>
        <taxon>Clostridia</taxon>
        <taxon>Peptostreptococcales</taxon>
        <taxon>Thermotaleaceae</taxon>
        <taxon>Geosporobacter</taxon>
    </lineage>
</organism>
<proteinExistence type="predicted"/>
<dbReference type="NCBIfam" id="TIGR03167">
    <property type="entry name" value="tRNA_sel_U_synt"/>
    <property type="match status" value="1"/>
</dbReference>
<dbReference type="RefSeq" id="WP_110939872.1">
    <property type="nucleotide sequence ID" value="NZ_FQZV01000007.1"/>
</dbReference>
<dbReference type="InterPro" id="IPR058840">
    <property type="entry name" value="AAA_SelU"/>
</dbReference>
<evidence type="ECO:0000313" key="3">
    <source>
        <dbReference type="EMBL" id="SHI78567.1"/>
    </source>
</evidence>
<dbReference type="SMART" id="SM00450">
    <property type="entry name" value="RHOD"/>
    <property type="match status" value="1"/>
</dbReference>
<dbReference type="SUPFAM" id="SSF52540">
    <property type="entry name" value="P-loop containing nucleoside triphosphate hydrolases"/>
    <property type="match status" value="1"/>
</dbReference>
<dbReference type="NCBIfam" id="NF008750">
    <property type="entry name" value="PRK11784.1-2"/>
    <property type="match status" value="1"/>
</dbReference>
<evidence type="ECO:0000259" key="2">
    <source>
        <dbReference type="PROSITE" id="PS50206"/>
    </source>
</evidence>
<dbReference type="PROSITE" id="PS50206">
    <property type="entry name" value="RHODANESE_3"/>
    <property type="match status" value="1"/>
</dbReference>
<dbReference type="InterPro" id="IPR027417">
    <property type="entry name" value="P-loop_NTPase"/>
</dbReference>
<dbReference type="GO" id="GO:0043828">
    <property type="term" value="F:tRNA 2-selenouridine synthase activity"/>
    <property type="evidence" value="ECO:0007669"/>
    <property type="project" value="InterPro"/>
</dbReference>
<dbReference type="InterPro" id="IPR017582">
    <property type="entry name" value="SelU"/>
</dbReference>
<dbReference type="NCBIfam" id="NF008752">
    <property type="entry name" value="PRK11784.1-4"/>
    <property type="match status" value="1"/>
</dbReference>
<dbReference type="SUPFAM" id="SSF52821">
    <property type="entry name" value="Rhodanese/Cell cycle control phosphatase"/>
    <property type="match status" value="1"/>
</dbReference>
<dbReference type="PANTHER" id="PTHR30401:SF0">
    <property type="entry name" value="TRNA 2-SELENOURIDINE SYNTHASE"/>
    <property type="match status" value="1"/>
</dbReference>
<accession>A0A1M6DZ88</accession>
<keyword evidence="4" id="KW-1185">Reference proteome</keyword>
<dbReference type="AlphaFoldDB" id="A0A1M6DZ88"/>